<dbReference type="AlphaFoldDB" id="A0A3S0Z0D1"/>
<dbReference type="InterPro" id="IPR051551">
    <property type="entry name" value="Autotransporter_adhesion"/>
</dbReference>
<keyword evidence="2" id="KW-0843">Virulence</keyword>
<feature type="domain" description="Autotransporter" evidence="4">
    <location>
        <begin position="723"/>
        <end position="1001"/>
    </location>
</feature>
<evidence type="ECO:0000256" key="3">
    <source>
        <dbReference type="SAM" id="MobiDB-lite"/>
    </source>
</evidence>
<dbReference type="SUPFAM" id="SSF51126">
    <property type="entry name" value="Pectin lyase-like"/>
    <property type="match status" value="1"/>
</dbReference>
<name>A0A3S0Z0D1_9BURK</name>
<dbReference type="SMART" id="SM00869">
    <property type="entry name" value="Autotransporter"/>
    <property type="match status" value="1"/>
</dbReference>
<reference evidence="5 6" key="1">
    <citation type="submission" date="2018-12" db="EMBL/GenBank/DDBJ databases">
        <title>The genome sequences of Variovorax guangxiensis DSM 27352.</title>
        <authorList>
            <person name="Gao J."/>
            <person name="Sun J."/>
        </authorList>
    </citation>
    <scope>NUCLEOTIDE SEQUENCE [LARGE SCALE GENOMIC DNA]</scope>
    <source>
        <strain evidence="5 6">DSM 27352</strain>
    </source>
</reference>
<evidence type="ECO:0000313" key="5">
    <source>
        <dbReference type="EMBL" id="RUR65865.1"/>
    </source>
</evidence>
<dbReference type="NCBIfam" id="TIGR04393">
    <property type="entry name" value="rpt_T5SS_PEPC"/>
    <property type="match status" value="1"/>
</dbReference>
<feature type="compositionally biased region" description="Gly residues" evidence="3">
    <location>
        <begin position="653"/>
        <end position="673"/>
    </location>
</feature>
<dbReference type="NCBIfam" id="TIGR01414">
    <property type="entry name" value="autotrans_barl"/>
    <property type="match status" value="1"/>
</dbReference>
<dbReference type="Pfam" id="PF18883">
    <property type="entry name" value="AC_1"/>
    <property type="match status" value="1"/>
</dbReference>
<dbReference type="Pfam" id="PF12951">
    <property type="entry name" value="PATR"/>
    <property type="match status" value="2"/>
</dbReference>
<dbReference type="InterPro" id="IPR013425">
    <property type="entry name" value="Autotrns_rpt"/>
</dbReference>
<protein>
    <submittedName>
        <fullName evidence="5">Autotransporter outer membrane beta-barrel domain-containing protein</fullName>
    </submittedName>
</protein>
<dbReference type="InterPro" id="IPR006315">
    <property type="entry name" value="OM_autotransptr_brl_dom"/>
</dbReference>
<dbReference type="InterPro" id="IPR011050">
    <property type="entry name" value="Pectin_lyase_fold/virulence"/>
</dbReference>
<keyword evidence="1" id="KW-0732">Signal</keyword>
<evidence type="ECO:0000256" key="1">
    <source>
        <dbReference type="ARBA" id="ARBA00022729"/>
    </source>
</evidence>
<dbReference type="Gene3D" id="2.40.128.130">
    <property type="entry name" value="Autotransporter beta-domain"/>
    <property type="match status" value="1"/>
</dbReference>
<evidence type="ECO:0000313" key="6">
    <source>
        <dbReference type="Proteomes" id="UP000281118"/>
    </source>
</evidence>
<feature type="region of interest" description="Disordered" evidence="3">
    <location>
        <begin position="652"/>
        <end position="674"/>
    </location>
</feature>
<dbReference type="RefSeq" id="WP_126018952.1">
    <property type="nucleotide sequence ID" value="NZ_RXFT01000001.1"/>
</dbReference>
<dbReference type="Gene3D" id="2.160.20.20">
    <property type="match status" value="1"/>
</dbReference>
<dbReference type="InterPro" id="IPR036709">
    <property type="entry name" value="Autotransporte_beta_dom_sf"/>
</dbReference>
<dbReference type="CDD" id="cd01344">
    <property type="entry name" value="PL2_Passenger_AT"/>
    <property type="match status" value="1"/>
</dbReference>
<dbReference type="Pfam" id="PF03797">
    <property type="entry name" value="Autotransporter"/>
    <property type="match status" value="1"/>
</dbReference>
<dbReference type="InterPro" id="IPR005546">
    <property type="entry name" value="Autotransporte_beta"/>
</dbReference>
<gene>
    <name evidence="5" type="ORF">EJP67_02200</name>
</gene>
<comment type="caution">
    <text evidence="5">The sequence shown here is derived from an EMBL/GenBank/DDBJ whole genome shotgun (WGS) entry which is preliminary data.</text>
</comment>
<organism evidence="5 6">
    <name type="scientific">Variovorax guangxiensis</name>
    <dbReference type="NCBI Taxonomy" id="1775474"/>
    <lineage>
        <taxon>Bacteria</taxon>
        <taxon>Pseudomonadati</taxon>
        <taxon>Pseudomonadota</taxon>
        <taxon>Betaproteobacteria</taxon>
        <taxon>Burkholderiales</taxon>
        <taxon>Comamonadaceae</taxon>
        <taxon>Variovorax</taxon>
    </lineage>
</organism>
<accession>A0A3S0Z0D1</accession>
<evidence type="ECO:0000256" key="2">
    <source>
        <dbReference type="ARBA" id="ARBA00023026"/>
    </source>
</evidence>
<evidence type="ECO:0000259" key="4">
    <source>
        <dbReference type="PROSITE" id="PS51208"/>
    </source>
</evidence>
<dbReference type="InterPro" id="IPR012332">
    <property type="entry name" value="Autotransporter_pectin_lyase_C"/>
</dbReference>
<dbReference type="InterPro" id="IPR030895">
    <property type="entry name" value="T5SS_PEPC_rpt"/>
</dbReference>
<dbReference type="InterPro" id="IPR024973">
    <property type="entry name" value="ESPR"/>
</dbReference>
<sequence length="1001" mass="98496">MNFCYRTVWNAALGAYVAAAENVRASHGGAGNSRSAVRVGTVLASAALFVSAAAQAATFTAGSEAELVSAVAGANASPDASSTITLTADFAYTQPLLTITKNVTVVPDGHVITASGQPFDVAAGASLVFQGAVTGTAGLVKNGDGALVLSGVTSNGGGNVTVNGGELRIQGGGSLTTGATRLVNATGDNSRIVVTGAGSKLTLGGGTVTIGSNAGSSLDVLDGGVMAPPTGIANILLIGDAAGTTGNLTIQGSGSLVTVSGTNSGAGLSNIRVLDGGRLNSSSVQLGGSGGAFTGGTSHVLVNGKNSIVFGANLTHYNGTVEVSDGGIIQGVSGLFLGRGAGGVTTGVVKGAGSSMLTTGGNISLGLEGEAILTVSEGGAVSARSGAGNIGMGQNASGSATLNIGAAVGDAPAAPGTVRAARILGGAGTAVVNFNHNASAYDFATPIEGSTNVNHIGSGTTTLTGANIYTGATNVAAGTLRAGAASALSSASNYTVTAGGTLDLNGHDQTIASMANGGTVSLVGSAPGTTLTVTGPWAGNGGTLRLGTALGDSSSASDRLVLSGATAIASGTTNVQITNLGGLGALTTGNGIEVVSAINGATTTAQTTKNAFALAGGHVDAGAYEYRLYAADASGAGENWYLRSSAVVTPPANGGGGGSTGGTGSGGSTGGGVSVPTYRTEVPLYAALPEQFRQANLSMLGSLHMRMGDNVRPAANDAGPAVAGQSYRQAWGRLISTDRTTSQTGTVSPTSRGRLTGVQAGTDLWADTHWRAGVYVGQLDGDMRVNGFASGLLDLGVGINDLKNQYFGVYGTWKNDSGLYIDGVLQGGRHRYTASPVLGLGSGGKGSSLLASVEVGQSFGIAAGWTIEPQLQLVHQRVNLDDTGIVGALIGQDSHDGWLVRAGVRVKGEIDTSAGLLQPYARLNLYHSGGGTDVARFIGPAGFADIGTRTGGSSGELALGTSWQLSRSTSLYGELGKLWDMSGDARNSSGVNASVGVKVLW</sequence>
<dbReference type="PANTHER" id="PTHR35037:SF3">
    <property type="entry name" value="C-TERMINAL REGION OF AIDA-LIKE PROTEIN"/>
    <property type="match status" value="1"/>
</dbReference>
<dbReference type="Pfam" id="PF13018">
    <property type="entry name" value="ESPR"/>
    <property type="match status" value="1"/>
</dbReference>
<dbReference type="GO" id="GO:0019867">
    <property type="term" value="C:outer membrane"/>
    <property type="evidence" value="ECO:0007669"/>
    <property type="project" value="InterPro"/>
</dbReference>
<dbReference type="OrthoDB" id="8613264at2"/>
<dbReference type="NCBIfam" id="TIGR02601">
    <property type="entry name" value="autotrns_rpt"/>
    <property type="match status" value="2"/>
</dbReference>
<dbReference type="PANTHER" id="PTHR35037">
    <property type="entry name" value="C-TERMINAL REGION OF AIDA-LIKE PROTEIN"/>
    <property type="match status" value="1"/>
</dbReference>
<dbReference type="EMBL" id="RXFT01000001">
    <property type="protein sequence ID" value="RUR65865.1"/>
    <property type="molecule type" value="Genomic_DNA"/>
</dbReference>
<proteinExistence type="predicted"/>
<dbReference type="Proteomes" id="UP000281118">
    <property type="component" value="Unassembled WGS sequence"/>
</dbReference>
<dbReference type="SUPFAM" id="SSF103515">
    <property type="entry name" value="Autotransporter"/>
    <property type="match status" value="1"/>
</dbReference>
<dbReference type="PROSITE" id="PS51208">
    <property type="entry name" value="AUTOTRANSPORTER"/>
    <property type="match status" value="1"/>
</dbReference>
<dbReference type="InterPro" id="IPR043990">
    <property type="entry name" value="AC_1"/>
</dbReference>